<comment type="subcellular location">
    <subcellularLocation>
        <location evidence="1">Lipid droplet</location>
    </subcellularLocation>
</comment>
<name>A0A427Y8Q5_9TREE</name>
<feature type="region of interest" description="Disordered" evidence="5">
    <location>
        <begin position="143"/>
        <end position="165"/>
    </location>
</feature>
<dbReference type="OrthoDB" id="448051at2759"/>
<accession>A0A427Y8Q5</accession>
<comment type="similarity">
    <text evidence="2">Belongs to the AB hydrolase superfamily. LDAH family.</text>
</comment>
<dbReference type="GO" id="GO:0016298">
    <property type="term" value="F:lipase activity"/>
    <property type="evidence" value="ECO:0007669"/>
    <property type="project" value="InterPro"/>
</dbReference>
<organism evidence="6 7">
    <name type="scientific">Saitozyma podzolica</name>
    <dbReference type="NCBI Taxonomy" id="1890683"/>
    <lineage>
        <taxon>Eukaryota</taxon>
        <taxon>Fungi</taxon>
        <taxon>Dikarya</taxon>
        <taxon>Basidiomycota</taxon>
        <taxon>Agaricomycotina</taxon>
        <taxon>Tremellomycetes</taxon>
        <taxon>Tremellales</taxon>
        <taxon>Trimorphomycetaceae</taxon>
        <taxon>Saitozyma</taxon>
    </lineage>
</organism>
<reference evidence="6 7" key="1">
    <citation type="submission" date="2018-11" db="EMBL/GenBank/DDBJ databases">
        <title>Genome sequence of Saitozyma podzolica DSM 27192.</title>
        <authorList>
            <person name="Aliyu H."/>
            <person name="Gorte O."/>
            <person name="Ochsenreither K."/>
        </authorList>
    </citation>
    <scope>NUCLEOTIDE SEQUENCE [LARGE SCALE GENOMIC DNA]</scope>
    <source>
        <strain evidence="6 7">DSM 27192</strain>
    </source>
</reference>
<dbReference type="InterPro" id="IPR019363">
    <property type="entry name" value="LDAH"/>
</dbReference>
<evidence type="ECO:0000256" key="1">
    <source>
        <dbReference type="ARBA" id="ARBA00004502"/>
    </source>
</evidence>
<evidence type="ECO:0000256" key="2">
    <source>
        <dbReference type="ARBA" id="ARBA00008300"/>
    </source>
</evidence>
<dbReference type="SUPFAM" id="SSF53474">
    <property type="entry name" value="alpha/beta-Hydrolases"/>
    <property type="match status" value="1"/>
</dbReference>
<sequence>MDHRLAFLWETAASPEKTETIPDEVKLPVQCSFTHRAPNAEGEVELQYWPAREGCGVPPEQLTVFILGNPGLLNYYLPFLHHLHALLPPTHAILSTSHIGHSPSLPAPPTPLDLPQQLEAKVELVSALRSTLDAWHVQTILDSRSEASDSPGPSPSRAADIGAGPSPPRLDLMGHSVGAWMLCEVMKRLPRDVGRGFMLFPTVGWISESWNGRTLWPIFHRPLRPLLPILSPLLRPILPLTFLPPTTLALLRSPRTISACLVLARSEMAHIHEPDLAWFAAQAKSPEAAREHSELVAEIIAHWINPSIPTPPSGTSVESPELAPVPM</sequence>
<dbReference type="Pfam" id="PF10230">
    <property type="entry name" value="LIDHydrolase"/>
    <property type="match status" value="2"/>
</dbReference>
<evidence type="ECO:0008006" key="8">
    <source>
        <dbReference type="Google" id="ProtNLM"/>
    </source>
</evidence>
<keyword evidence="3" id="KW-0551">Lipid droplet</keyword>
<evidence type="ECO:0000313" key="6">
    <source>
        <dbReference type="EMBL" id="RSH87435.1"/>
    </source>
</evidence>
<proteinExistence type="inferred from homology"/>
<evidence type="ECO:0000256" key="5">
    <source>
        <dbReference type="SAM" id="MobiDB-lite"/>
    </source>
</evidence>
<comment type="caution">
    <text evidence="6">The sequence shown here is derived from an EMBL/GenBank/DDBJ whole genome shotgun (WGS) entry which is preliminary data.</text>
</comment>
<dbReference type="Gene3D" id="3.40.50.1820">
    <property type="entry name" value="alpha/beta hydrolase"/>
    <property type="match status" value="1"/>
</dbReference>
<evidence type="ECO:0000313" key="7">
    <source>
        <dbReference type="Proteomes" id="UP000279259"/>
    </source>
</evidence>
<protein>
    <recommendedName>
        <fullName evidence="8">AB hydrolase-1 domain-containing protein</fullName>
    </recommendedName>
</protein>
<dbReference type="Proteomes" id="UP000279259">
    <property type="component" value="Unassembled WGS sequence"/>
</dbReference>
<dbReference type="GO" id="GO:0005811">
    <property type="term" value="C:lipid droplet"/>
    <property type="evidence" value="ECO:0007669"/>
    <property type="project" value="UniProtKB-SubCell"/>
</dbReference>
<keyword evidence="4" id="KW-0378">Hydrolase</keyword>
<dbReference type="PANTHER" id="PTHR13390:SF0">
    <property type="entry name" value="LIPID DROPLET-ASSOCIATED HYDROLASE"/>
    <property type="match status" value="1"/>
</dbReference>
<evidence type="ECO:0000256" key="3">
    <source>
        <dbReference type="ARBA" id="ARBA00022677"/>
    </source>
</evidence>
<dbReference type="InterPro" id="IPR029058">
    <property type="entry name" value="AB_hydrolase_fold"/>
</dbReference>
<dbReference type="PANTHER" id="PTHR13390">
    <property type="entry name" value="LIPASE"/>
    <property type="match status" value="1"/>
</dbReference>
<keyword evidence="7" id="KW-1185">Reference proteome</keyword>
<evidence type="ECO:0000256" key="4">
    <source>
        <dbReference type="ARBA" id="ARBA00022801"/>
    </source>
</evidence>
<gene>
    <name evidence="6" type="ORF">EHS25_003345</name>
</gene>
<dbReference type="AlphaFoldDB" id="A0A427Y8Q5"/>
<dbReference type="EMBL" id="RSCD01000017">
    <property type="protein sequence ID" value="RSH87435.1"/>
    <property type="molecule type" value="Genomic_DNA"/>
</dbReference>
<dbReference type="GO" id="GO:0019915">
    <property type="term" value="P:lipid storage"/>
    <property type="evidence" value="ECO:0007669"/>
    <property type="project" value="InterPro"/>
</dbReference>